<reference evidence="1 2" key="1">
    <citation type="submission" date="2017-03" db="EMBL/GenBank/DDBJ databases">
        <authorList>
            <person name="Afonso C.L."/>
            <person name="Miller P.J."/>
            <person name="Scott M.A."/>
            <person name="Spackman E."/>
            <person name="Goraichik I."/>
            <person name="Dimitrov K.M."/>
            <person name="Suarez D.L."/>
            <person name="Swayne D.E."/>
        </authorList>
    </citation>
    <scope>NUCLEOTIDE SEQUENCE [LARGE SCALE GENOMIC DNA]</scope>
    <source>
        <strain evidence="1 2">CECT 8625</strain>
    </source>
</reference>
<protein>
    <recommendedName>
        <fullName evidence="3">CARDB domain-containing protein</fullName>
    </recommendedName>
</protein>
<organism evidence="1 2">
    <name type="scientific">Roseivivax jejudonensis</name>
    <dbReference type="NCBI Taxonomy" id="1529041"/>
    <lineage>
        <taxon>Bacteria</taxon>
        <taxon>Pseudomonadati</taxon>
        <taxon>Pseudomonadota</taxon>
        <taxon>Alphaproteobacteria</taxon>
        <taxon>Rhodobacterales</taxon>
        <taxon>Roseobacteraceae</taxon>
        <taxon>Roseivivax</taxon>
    </lineage>
</organism>
<proteinExistence type="predicted"/>
<dbReference type="Gene3D" id="2.60.40.10">
    <property type="entry name" value="Immunoglobulins"/>
    <property type="match status" value="2"/>
</dbReference>
<dbReference type="Proteomes" id="UP000193570">
    <property type="component" value="Unassembled WGS sequence"/>
</dbReference>
<dbReference type="AlphaFoldDB" id="A0A1X6ZYS2"/>
<name>A0A1X6ZYS2_9RHOB</name>
<evidence type="ECO:0008006" key="3">
    <source>
        <dbReference type="Google" id="ProtNLM"/>
    </source>
</evidence>
<evidence type="ECO:0000313" key="2">
    <source>
        <dbReference type="Proteomes" id="UP000193570"/>
    </source>
</evidence>
<dbReference type="EMBL" id="FWFK01000006">
    <property type="protein sequence ID" value="SLN64958.1"/>
    <property type="molecule type" value="Genomic_DNA"/>
</dbReference>
<sequence>MIRALAIIALVAALILPERAHAYLIQYVCDDNRPIERSTLNPLFETQSFNGDPTGEFEEAIAAFNRNPTNLRYFGVQPDLNHTVGFGNGHNDVWRAFDPAIFPDDEIILYYSMVIESCWIVEGDVVFNATTNWVQTDAKGDYIAYGDDPDERSVPPVALASLAFLTGFLQDCGTYSATGSFEEHFWTNGSDAGVYLGEDTIAGLVDIYSDAGPPTLSSPDVAVSHWRHDACVDGFGDHRRTEVFGVDGDVLDTVPGEFEPRFVAAAGQTVEPVFTYENLGSTLEEGVEIGFYWSADDTITTMDRRLGGTTLDFVRNDPDTRRFTVELPIDLPQGDGYLGVIVDETDDIVEGFEANNATYVAMRVDGTDLDGDGDPDDAEEPWFRYAAKVVCGRQEDAEDLRLRAGVYGTTVNVLNPDLETVRFDKRLAVSFPPDKQIQGETYGLGFDTLDPLRALETNCDLLIAEAFGGQAPSPYFEGFVVITSPRSLDVTAVYSTSGLPLAGAGSGPGAGGPDDLRNPSASCRDRSCGGGCCYGGCCGCCGGCCGGGGGNGGDGGDGGDGGNGGGIAAAAPTIDVEQIRERRVPPPPPPAKGPDLLPEPTFEDDGVFGNNAYCLAPEDLSQATHVRVRVRNQGDVAAGGPSNIRVIFGRNGELPPPVLADPVTGTPDLAPGQTDVDDFPIPDGCFGDSEGEACRFRIEADSMMAIAESNEANNTDTGSCAFLTTPG</sequence>
<dbReference type="InterPro" id="IPR013783">
    <property type="entry name" value="Ig-like_fold"/>
</dbReference>
<evidence type="ECO:0000313" key="1">
    <source>
        <dbReference type="EMBL" id="SLN64958.1"/>
    </source>
</evidence>
<accession>A0A1X6ZYS2</accession>
<dbReference type="RefSeq" id="WP_085792992.1">
    <property type="nucleotide sequence ID" value="NZ_FWFK01000006.1"/>
</dbReference>
<gene>
    <name evidence="1" type="ORF">ROJ8625_03307</name>
</gene>
<keyword evidence="2" id="KW-1185">Reference proteome</keyword>